<feature type="transmembrane region" description="Helical" evidence="7">
    <location>
        <begin position="123"/>
        <end position="140"/>
    </location>
</feature>
<evidence type="ECO:0000256" key="6">
    <source>
        <dbReference type="ARBA" id="ARBA00023136"/>
    </source>
</evidence>
<evidence type="ECO:0000256" key="4">
    <source>
        <dbReference type="ARBA" id="ARBA00022692"/>
    </source>
</evidence>
<evidence type="ECO:0000256" key="7">
    <source>
        <dbReference type="SAM" id="Phobius"/>
    </source>
</evidence>
<evidence type="ECO:0000259" key="8">
    <source>
        <dbReference type="Pfam" id="PF00892"/>
    </source>
</evidence>
<dbReference type="RefSeq" id="WP_084215451.1">
    <property type="nucleotide sequence ID" value="NZ_JXRR01000001.1"/>
</dbReference>
<dbReference type="EMBL" id="JXRR01000001">
    <property type="protein sequence ID" value="KIL53016.1"/>
    <property type="molecule type" value="Genomic_DNA"/>
</dbReference>
<evidence type="ECO:0000256" key="3">
    <source>
        <dbReference type="ARBA" id="ARBA00022475"/>
    </source>
</evidence>
<dbReference type="GO" id="GO:0005886">
    <property type="term" value="C:plasma membrane"/>
    <property type="evidence" value="ECO:0007669"/>
    <property type="project" value="UniProtKB-SubCell"/>
</dbReference>
<evidence type="ECO:0000256" key="2">
    <source>
        <dbReference type="ARBA" id="ARBA00007362"/>
    </source>
</evidence>
<dbReference type="PANTHER" id="PTHR32322">
    <property type="entry name" value="INNER MEMBRANE TRANSPORTER"/>
    <property type="match status" value="1"/>
</dbReference>
<evidence type="ECO:0000313" key="10">
    <source>
        <dbReference type="Proteomes" id="UP000031972"/>
    </source>
</evidence>
<keyword evidence="10" id="KW-1185">Reference proteome</keyword>
<dbReference type="Gene3D" id="1.10.3730.20">
    <property type="match status" value="1"/>
</dbReference>
<name>A0A0C2W8X3_9BACL</name>
<evidence type="ECO:0000313" key="9">
    <source>
        <dbReference type="EMBL" id="KIL53016.1"/>
    </source>
</evidence>
<dbReference type="Pfam" id="PF00892">
    <property type="entry name" value="EamA"/>
    <property type="match status" value="1"/>
</dbReference>
<keyword evidence="3" id="KW-1003">Cell membrane</keyword>
<dbReference type="PANTHER" id="PTHR32322:SF18">
    <property type="entry name" value="S-ADENOSYLMETHIONINE_S-ADENOSYLHOMOCYSTEINE TRANSPORTER"/>
    <property type="match status" value="1"/>
</dbReference>
<protein>
    <recommendedName>
        <fullName evidence="8">EamA domain-containing protein</fullName>
    </recommendedName>
</protein>
<dbReference type="SUPFAM" id="SSF103481">
    <property type="entry name" value="Multidrug resistance efflux transporter EmrE"/>
    <property type="match status" value="1"/>
</dbReference>
<feature type="transmembrane region" description="Helical" evidence="7">
    <location>
        <begin position="34"/>
        <end position="55"/>
    </location>
</feature>
<dbReference type="InterPro" id="IPR050638">
    <property type="entry name" value="AA-Vitamin_Transporters"/>
</dbReference>
<keyword evidence="5 7" id="KW-1133">Transmembrane helix</keyword>
<sequence length="206" mass="23977">MKRQYVFLFLCLAPLFWAGNYVLGEYVVKETTPLSMTFVRWSIALVILIPLSQWIEKPDWKSVLKLWKLHTLMAFLGILGYNFLLYEALRWTTPVNASLVNSISPVLIVVLSSFFLRERLSKYNVYGLLMSFSGVMLVLSKGDLSQFLSIQFNNGDLIMLAAVLLWSFLLYNGQSKYRHPSYRFYNRFCCNRHCHYNACRALLRAS</sequence>
<comment type="similarity">
    <text evidence="2">Belongs to the EamA transporter family.</text>
</comment>
<feature type="transmembrane region" description="Helical" evidence="7">
    <location>
        <begin position="152"/>
        <end position="171"/>
    </location>
</feature>
<dbReference type="PATRIC" id="fig|220754.4.peg.351"/>
<accession>A0A0C2W8X3</accession>
<comment type="subcellular location">
    <subcellularLocation>
        <location evidence="1">Cell membrane</location>
        <topology evidence="1">Multi-pass membrane protein</topology>
    </subcellularLocation>
</comment>
<evidence type="ECO:0000256" key="5">
    <source>
        <dbReference type="ARBA" id="ARBA00022989"/>
    </source>
</evidence>
<feature type="domain" description="EamA" evidence="8">
    <location>
        <begin position="7"/>
        <end position="139"/>
    </location>
</feature>
<dbReference type="Proteomes" id="UP000031972">
    <property type="component" value="Unassembled WGS sequence"/>
</dbReference>
<gene>
    <name evidence="9" type="ORF">KR50_03450</name>
</gene>
<feature type="transmembrane region" description="Helical" evidence="7">
    <location>
        <begin position="98"/>
        <end position="116"/>
    </location>
</feature>
<keyword evidence="4 7" id="KW-0812">Transmembrane</keyword>
<dbReference type="OrthoDB" id="149142at2"/>
<organism evidence="9 10">
    <name type="scientific">Jeotgalibacillus campisalis</name>
    <dbReference type="NCBI Taxonomy" id="220754"/>
    <lineage>
        <taxon>Bacteria</taxon>
        <taxon>Bacillati</taxon>
        <taxon>Bacillota</taxon>
        <taxon>Bacilli</taxon>
        <taxon>Bacillales</taxon>
        <taxon>Caryophanaceae</taxon>
        <taxon>Jeotgalibacillus</taxon>
    </lineage>
</organism>
<keyword evidence="6 7" id="KW-0472">Membrane</keyword>
<comment type="caution">
    <text evidence="9">The sequence shown here is derived from an EMBL/GenBank/DDBJ whole genome shotgun (WGS) entry which is preliminary data.</text>
</comment>
<feature type="transmembrane region" description="Helical" evidence="7">
    <location>
        <begin position="67"/>
        <end position="86"/>
    </location>
</feature>
<reference evidence="9 10" key="1">
    <citation type="submission" date="2015-01" db="EMBL/GenBank/DDBJ databases">
        <title>Jeotgalibacillus campisalis genome sequencing.</title>
        <authorList>
            <person name="Goh K.M."/>
            <person name="Chan K.-G."/>
            <person name="Yaakop A.S."/>
            <person name="Ee R."/>
            <person name="Gan H.M."/>
            <person name="Chan C.S."/>
        </authorList>
    </citation>
    <scope>NUCLEOTIDE SEQUENCE [LARGE SCALE GENOMIC DNA]</scope>
    <source>
        <strain evidence="9 10">SF-57</strain>
    </source>
</reference>
<dbReference type="InterPro" id="IPR000620">
    <property type="entry name" value="EamA_dom"/>
</dbReference>
<proteinExistence type="inferred from homology"/>
<dbReference type="InterPro" id="IPR037185">
    <property type="entry name" value="EmrE-like"/>
</dbReference>
<evidence type="ECO:0000256" key="1">
    <source>
        <dbReference type="ARBA" id="ARBA00004651"/>
    </source>
</evidence>
<dbReference type="AlphaFoldDB" id="A0A0C2W8X3"/>